<dbReference type="GO" id="GO:0005739">
    <property type="term" value="C:mitochondrion"/>
    <property type="evidence" value="ECO:0007669"/>
    <property type="project" value="TreeGrafter"/>
</dbReference>
<keyword evidence="9" id="KW-1185">Reference proteome</keyword>
<evidence type="ECO:0000256" key="4">
    <source>
        <dbReference type="ARBA" id="ARBA00022982"/>
    </source>
</evidence>
<evidence type="ECO:0000256" key="6">
    <source>
        <dbReference type="ARBA" id="ARBA00023284"/>
    </source>
</evidence>
<keyword evidence="3" id="KW-0813">Transport</keyword>
<dbReference type="GO" id="GO:0015035">
    <property type="term" value="F:protein-disulfide reductase activity"/>
    <property type="evidence" value="ECO:0007669"/>
    <property type="project" value="TreeGrafter"/>
</dbReference>
<keyword evidence="6" id="KW-0676">Redox-active center</keyword>
<evidence type="ECO:0000256" key="3">
    <source>
        <dbReference type="ARBA" id="ARBA00022448"/>
    </source>
</evidence>
<dbReference type="Gene3D" id="3.40.30.10">
    <property type="entry name" value="Glutaredoxin"/>
    <property type="match status" value="1"/>
</dbReference>
<dbReference type="OrthoDB" id="418495at2759"/>
<comment type="caution">
    <text evidence="8">The sequence shown here is derived from an EMBL/GenBank/DDBJ whole genome shotgun (WGS) entry which is preliminary data.</text>
</comment>
<evidence type="ECO:0000313" key="9">
    <source>
        <dbReference type="Proteomes" id="UP000276133"/>
    </source>
</evidence>
<organism evidence="8 9">
    <name type="scientific">Brachionus plicatilis</name>
    <name type="common">Marine rotifer</name>
    <name type="synonym">Brachionus muelleri</name>
    <dbReference type="NCBI Taxonomy" id="10195"/>
    <lineage>
        <taxon>Eukaryota</taxon>
        <taxon>Metazoa</taxon>
        <taxon>Spiralia</taxon>
        <taxon>Gnathifera</taxon>
        <taxon>Rotifera</taxon>
        <taxon>Eurotatoria</taxon>
        <taxon>Monogononta</taxon>
        <taxon>Pseudotrocha</taxon>
        <taxon>Ploima</taxon>
        <taxon>Brachionidae</taxon>
        <taxon>Brachionus</taxon>
    </lineage>
</organism>
<evidence type="ECO:0000256" key="5">
    <source>
        <dbReference type="ARBA" id="ARBA00023157"/>
    </source>
</evidence>
<dbReference type="PROSITE" id="PS00195">
    <property type="entry name" value="GLUTAREDOXIN_1"/>
    <property type="match status" value="1"/>
</dbReference>
<dbReference type="PROSITE" id="PS51354">
    <property type="entry name" value="GLUTAREDOXIN_2"/>
    <property type="match status" value="1"/>
</dbReference>
<dbReference type="PANTHER" id="PTHR46679">
    <property type="match status" value="1"/>
</dbReference>
<dbReference type="Pfam" id="PF00462">
    <property type="entry name" value="Glutaredoxin"/>
    <property type="match status" value="1"/>
</dbReference>
<evidence type="ECO:0000256" key="2">
    <source>
        <dbReference type="ARBA" id="ARBA00007787"/>
    </source>
</evidence>
<dbReference type="InterPro" id="IPR014025">
    <property type="entry name" value="Glutaredoxin_subgr"/>
</dbReference>
<dbReference type="InterPro" id="IPR011767">
    <property type="entry name" value="GLR_AS"/>
</dbReference>
<dbReference type="SUPFAM" id="SSF52833">
    <property type="entry name" value="Thioredoxin-like"/>
    <property type="match status" value="1"/>
</dbReference>
<dbReference type="STRING" id="10195.A0A3M7Q5I0"/>
<dbReference type="PANTHER" id="PTHR46679:SF1">
    <property type="entry name" value="GLUTAREDOXIN-2, MITOCHONDRIAL"/>
    <property type="match status" value="1"/>
</dbReference>
<dbReference type="PRINTS" id="PR00160">
    <property type="entry name" value="GLUTAREDOXIN"/>
</dbReference>
<dbReference type="InterPro" id="IPR036249">
    <property type="entry name" value="Thioredoxin-like_sf"/>
</dbReference>
<dbReference type="AlphaFoldDB" id="A0A3M7Q5I0"/>
<dbReference type="EMBL" id="REGN01007460">
    <property type="protein sequence ID" value="RNA06195.1"/>
    <property type="molecule type" value="Genomic_DNA"/>
</dbReference>
<protein>
    <submittedName>
        <fullName evidence="8">Glutaredoxin-C4-like isoform X2</fullName>
    </submittedName>
</protein>
<comment type="function">
    <text evidence="1">Has a glutathione-disulfide oxidoreductase activity in the presence of NADPH and glutathione reductase. Reduces low molecular weight disulfides and proteins.</text>
</comment>
<evidence type="ECO:0000313" key="8">
    <source>
        <dbReference type="EMBL" id="RNA06195.1"/>
    </source>
</evidence>
<gene>
    <name evidence="8" type="ORF">BpHYR1_029087</name>
</gene>
<reference evidence="8 9" key="1">
    <citation type="journal article" date="2018" name="Sci. Rep.">
        <title>Genomic signatures of local adaptation to the degree of environmental predictability in rotifers.</title>
        <authorList>
            <person name="Franch-Gras L."/>
            <person name="Hahn C."/>
            <person name="Garcia-Roger E.M."/>
            <person name="Carmona M.J."/>
            <person name="Serra M."/>
            <person name="Gomez A."/>
        </authorList>
    </citation>
    <scope>NUCLEOTIDE SEQUENCE [LARGE SCALE GENOMIC DNA]</scope>
    <source>
        <strain evidence="8">HYR1</strain>
    </source>
</reference>
<keyword evidence="4" id="KW-0249">Electron transport</keyword>
<dbReference type="Proteomes" id="UP000276133">
    <property type="component" value="Unassembled WGS sequence"/>
</dbReference>
<evidence type="ECO:0000259" key="7">
    <source>
        <dbReference type="Pfam" id="PF00462"/>
    </source>
</evidence>
<name>A0A3M7Q5I0_BRAPC</name>
<dbReference type="InterPro" id="IPR002109">
    <property type="entry name" value="Glutaredoxin"/>
</dbReference>
<evidence type="ECO:0000256" key="1">
    <source>
        <dbReference type="ARBA" id="ARBA00002549"/>
    </source>
</evidence>
<comment type="similarity">
    <text evidence="2">Belongs to the glutaredoxin family.</text>
</comment>
<proteinExistence type="inferred from homology"/>
<keyword evidence="5" id="KW-1015">Disulfide bond</keyword>
<feature type="domain" description="Glutaredoxin" evidence="7">
    <location>
        <begin position="29"/>
        <end position="96"/>
    </location>
</feature>
<sequence>MGANLGKDSDQNKTIYEKFLDQTINSNQIVVFSKTNCPFCTKAKSLLNTLNLSYNSIELDRNSECPESNCQPLISSLINQTRLRTVPQIFINGQFIGGFIDLEYLSKDQEKLRKILSKEK</sequence>
<accession>A0A3M7Q5I0</accession>